<evidence type="ECO:0000259" key="3">
    <source>
        <dbReference type="Pfam" id="PF02342"/>
    </source>
</evidence>
<dbReference type="OrthoDB" id="179721at2"/>
<comment type="similarity">
    <text evidence="1">Belongs to the CAPAB/TerDEXZ family.</text>
</comment>
<evidence type="ECO:0000256" key="1">
    <source>
        <dbReference type="ARBA" id="ARBA00008775"/>
    </source>
</evidence>
<dbReference type="AlphaFoldDB" id="A0A1I2DXF8"/>
<dbReference type="CDD" id="cd06974">
    <property type="entry name" value="TerD_like"/>
    <property type="match status" value="2"/>
</dbReference>
<dbReference type="EMBL" id="FONN01000008">
    <property type="protein sequence ID" value="SFE85256.1"/>
    <property type="molecule type" value="Genomic_DNA"/>
</dbReference>
<dbReference type="PIRSF" id="PIRSF037118">
    <property type="entry name" value="Tellurite_resistance_TerA"/>
    <property type="match status" value="1"/>
</dbReference>
<name>A0A1I2DXF8_9BACL</name>
<sequence>MTVALVKGQKADVTKSNPGLTRITAALGWSAPSSFEIDTSAFLLAASGKVRSDNDLLFYGNPSNAFLSYVESPGGNDRKQFKIDLSRTDAAIEKIAITLTIYDGDKRNQQFSGVAGLYIRFLNESTGQELIRYDLREPFSVENAIVIGELYRYNQEWKFNAIGAGYSGGLKDLCGSYGIEVKDEPKAPAAPTPPPAPPVPPAPQTSSAPRNPLIPPAPPKPQESQGSRIVIPPRPGSTPAPAPAASQQPTSEAPKINFSKIELKKKGDVINLTKQNGGLGEILINLNWNQKAGGGLFKRTGIDLDLACMYELKDGSKGVIQALGNSFGSLNRAPYVMLDGDDRTGSVTTGENIRINGEKIKEIKRLLIFTFIYKGVTRWSEADGVVTLSQQGGPDIIVKLDEYDNGQAMCAIAMITNVNNETFSIERIVRYFEGHRKLDSAFDWGLSWVAGSK</sequence>
<evidence type="ECO:0000313" key="4">
    <source>
        <dbReference type="EMBL" id="SFE85256.1"/>
    </source>
</evidence>
<dbReference type="InterPro" id="IPR051324">
    <property type="entry name" value="Stress/Tellurium_Resist"/>
</dbReference>
<dbReference type="PANTHER" id="PTHR32097">
    <property type="entry name" value="CAMP-BINDING PROTEIN 1-RELATED"/>
    <property type="match status" value="1"/>
</dbReference>
<dbReference type="RefSeq" id="WP_046228829.1">
    <property type="nucleotide sequence ID" value="NZ_FONN01000008.1"/>
</dbReference>
<feature type="compositionally biased region" description="Pro residues" evidence="2">
    <location>
        <begin position="188"/>
        <end position="203"/>
    </location>
</feature>
<feature type="compositionally biased region" description="Pro residues" evidence="2">
    <location>
        <begin position="232"/>
        <end position="242"/>
    </location>
</feature>
<proteinExistence type="inferred from homology"/>
<dbReference type="PANTHER" id="PTHR32097:SF4">
    <property type="entry name" value="GENERAL STRESS PROTEIN 16U"/>
    <property type="match status" value="1"/>
</dbReference>
<feature type="region of interest" description="Disordered" evidence="2">
    <location>
        <begin position="184"/>
        <end position="256"/>
    </location>
</feature>
<protein>
    <submittedName>
        <fullName evidence="4">Tellurite resistance protein TerA</fullName>
    </submittedName>
</protein>
<feature type="compositionally biased region" description="Pro residues" evidence="2">
    <location>
        <begin position="212"/>
        <end position="221"/>
    </location>
</feature>
<dbReference type="Proteomes" id="UP000183410">
    <property type="component" value="Unassembled WGS sequence"/>
</dbReference>
<dbReference type="InterPro" id="IPR003325">
    <property type="entry name" value="TerD"/>
</dbReference>
<dbReference type="Pfam" id="PF02342">
    <property type="entry name" value="TerD"/>
    <property type="match status" value="1"/>
</dbReference>
<dbReference type="InterPro" id="IPR017115">
    <property type="entry name" value="Tellurite_resistance_TerA"/>
</dbReference>
<reference evidence="5" key="1">
    <citation type="submission" date="2016-10" db="EMBL/GenBank/DDBJ databases">
        <authorList>
            <person name="Varghese N."/>
            <person name="Submissions S."/>
        </authorList>
    </citation>
    <scope>NUCLEOTIDE SEQUENCE [LARGE SCALE GENOMIC DNA]</scope>
    <source>
        <strain evidence="5">CGMCC 1.10223</strain>
    </source>
</reference>
<accession>A0A1I2DXF8</accession>
<evidence type="ECO:0000313" key="5">
    <source>
        <dbReference type="Proteomes" id="UP000183410"/>
    </source>
</evidence>
<feature type="domain" description="TerD" evidence="3">
    <location>
        <begin position="1"/>
        <end position="177"/>
    </location>
</feature>
<feature type="compositionally biased region" description="Low complexity" evidence="2">
    <location>
        <begin position="243"/>
        <end position="254"/>
    </location>
</feature>
<keyword evidence="5" id="KW-1185">Reference proteome</keyword>
<organism evidence="4 5">
    <name type="scientific">Paenibacillus algorifonticola</name>
    <dbReference type="NCBI Taxonomy" id="684063"/>
    <lineage>
        <taxon>Bacteria</taxon>
        <taxon>Bacillati</taxon>
        <taxon>Bacillota</taxon>
        <taxon>Bacilli</taxon>
        <taxon>Bacillales</taxon>
        <taxon>Paenibacillaceae</taxon>
        <taxon>Paenibacillus</taxon>
    </lineage>
</organism>
<evidence type="ECO:0000256" key="2">
    <source>
        <dbReference type="SAM" id="MobiDB-lite"/>
    </source>
</evidence>
<gene>
    <name evidence="4" type="ORF">SAMN04487969_10831</name>
</gene>
<dbReference type="Gene3D" id="2.60.60.30">
    <property type="entry name" value="sav2460 like domains"/>
    <property type="match status" value="2"/>
</dbReference>